<feature type="signal peptide" evidence="2">
    <location>
        <begin position="1"/>
        <end position="24"/>
    </location>
</feature>
<dbReference type="Pfam" id="PF00263">
    <property type="entry name" value="Secretin"/>
    <property type="match status" value="1"/>
</dbReference>
<dbReference type="PANTHER" id="PTHR30332:SF17">
    <property type="entry name" value="TYPE IV PILIATION SYSTEM PROTEIN DR_0774-RELATED"/>
    <property type="match status" value="1"/>
</dbReference>
<dbReference type="GO" id="GO:0009306">
    <property type="term" value="P:protein secretion"/>
    <property type="evidence" value="ECO:0007669"/>
    <property type="project" value="InterPro"/>
</dbReference>
<dbReference type="Pfam" id="PF04972">
    <property type="entry name" value="BON"/>
    <property type="match status" value="1"/>
</dbReference>
<dbReference type="PROSITE" id="PS50914">
    <property type="entry name" value="BON"/>
    <property type="match status" value="1"/>
</dbReference>
<dbReference type="InterPro" id="IPR004846">
    <property type="entry name" value="T2SS/T3SS_dom"/>
</dbReference>
<dbReference type="InterPro" id="IPR050810">
    <property type="entry name" value="Bact_Secretion_Sys_Channel"/>
</dbReference>
<accession>A0A1Y6BNF3</accession>
<keyword evidence="2" id="KW-0732">Signal</keyword>
<dbReference type="InterPro" id="IPR007055">
    <property type="entry name" value="BON_dom"/>
</dbReference>
<name>A0A1Y6BNF3_9PROT</name>
<dbReference type="InterPro" id="IPR001775">
    <property type="entry name" value="GspD/PilQ"/>
</dbReference>
<dbReference type="STRING" id="560819.SAMN05428998_105100"/>
<dbReference type="Pfam" id="PF13629">
    <property type="entry name" value="T2SS-T3SS_pil_N"/>
    <property type="match status" value="1"/>
</dbReference>
<proteinExistence type="inferred from homology"/>
<evidence type="ECO:0000313" key="5">
    <source>
        <dbReference type="Proteomes" id="UP000192917"/>
    </source>
</evidence>
<evidence type="ECO:0000256" key="2">
    <source>
        <dbReference type="SAM" id="SignalP"/>
    </source>
</evidence>
<dbReference type="Proteomes" id="UP000192917">
    <property type="component" value="Unassembled WGS sequence"/>
</dbReference>
<keyword evidence="5" id="KW-1185">Reference proteome</keyword>
<feature type="chain" id="PRO_5012938443" evidence="2">
    <location>
        <begin position="25"/>
        <end position="458"/>
    </location>
</feature>
<dbReference type="AlphaFoldDB" id="A0A1Y6BNF3"/>
<feature type="domain" description="BON" evidence="3">
    <location>
        <begin position="93"/>
        <end position="164"/>
    </location>
</feature>
<evidence type="ECO:0000259" key="3">
    <source>
        <dbReference type="PROSITE" id="PS50914"/>
    </source>
</evidence>
<dbReference type="PRINTS" id="PR00811">
    <property type="entry name" value="BCTERIALGSPD"/>
</dbReference>
<dbReference type="InterPro" id="IPR032789">
    <property type="entry name" value="T2SS-T3SS_pil_N"/>
</dbReference>
<dbReference type="PANTHER" id="PTHR30332">
    <property type="entry name" value="PROBABLE GENERAL SECRETION PATHWAY PROTEIN D"/>
    <property type="match status" value="1"/>
</dbReference>
<comment type="similarity">
    <text evidence="1">Belongs to the bacterial secretin family.</text>
</comment>
<reference evidence="4 5" key="1">
    <citation type="submission" date="2017-04" db="EMBL/GenBank/DDBJ databases">
        <authorList>
            <person name="Afonso C.L."/>
            <person name="Miller P.J."/>
            <person name="Scott M.A."/>
            <person name="Spackman E."/>
            <person name="Goraichik I."/>
            <person name="Dimitrov K.M."/>
            <person name="Suarez D.L."/>
            <person name="Swayne D.E."/>
        </authorList>
    </citation>
    <scope>NUCLEOTIDE SEQUENCE [LARGE SCALE GENOMIC DNA]</scope>
    <source>
        <strain evidence="4 5">USBA 355</strain>
    </source>
</reference>
<evidence type="ECO:0000256" key="1">
    <source>
        <dbReference type="RuleBase" id="RU004003"/>
    </source>
</evidence>
<organism evidence="4 5">
    <name type="scientific">Tistlia consotensis USBA 355</name>
    <dbReference type="NCBI Taxonomy" id="560819"/>
    <lineage>
        <taxon>Bacteria</taxon>
        <taxon>Pseudomonadati</taxon>
        <taxon>Pseudomonadota</taxon>
        <taxon>Alphaproteobacteria</taxon>
        <taxon>Rhodospirillales</taxon>
        <taxon>Rhodovibrionaceae</taxon>
        <taxon>Tistlia</taxon>
    </lineage>
</organism>
<dbReference type="RefSeq" id="WP_159460151.1">
    <property type="nucleotide sequence ID" value="NZ_FWZX01000005.1"/>
</dbReference>
<sequence length="458" mass="47809">MRALLLRLCLSIGLALLPLAPALAITTGKLLEVEIDKGDVVHLARPAASVFIANPAVADVQVLSPTLVYVFGRGLGETQLFAVDSHDKVLANQRVVVSHNLSGLRRAIAEAMPGSDIKAASVEGGLMLSGKVDSAAEAEQAARLAARFVPPKTGEVINELAVTGATQVNLRVRVAEVSRSLSKQFGINWESAAQFGNVTAALGVGRDFLDSSGVIQRGPNSLGALALGYSSNQLDLNTLIDALASEGLVSVLAEPNLTAMSGETASFLAGGEFPIPITNSNGDVSVEYRQFGVSLNFTPTLVGNGRVNLRVRPEVSQLSTAGAVRVNNLEIPAIATRRAETTVELGSGQSFAIAGLLRNDVNSSVSKYPFLGDLPVLGALFRSSTFQADESELVIIVTPYLVRPSDARRLAAPTDGYTRPSDVDLILKGKVQGQPSAAAKNDVGPVKGPVGAVGYLLD</sequence>
<dbReference type="GO" id="GO:0015627">
    <property type="term" value="C:type II protein secretion system complex"/>
    <property type="evidence" value="ECO:0007669"/>
    <property type="project" value="TreeGrafter"/>
</dbReference>
<evidence type="ECO:0000313" key="4">
    <source>
        <dbReference type="EMBL" id="SMF12634.1"/>
    </source>
</evidence>
<dbReference type="EMBL" id="FWZX01000005">
    <property type="protein sequence ID" value="SMF12634.1"/>
    <property type="molecule type" value="Genomic_DNA"/>
</dbReference>
<protein>
    <submittedName>
        <fullName evidence="4">Pilus assembly protein CpaC</fullName>
    </submittedName>
</protein>
<gene>
    <name evidence="4" type="ORF">SAMN05428998_105100</name>
</gene>